<evidence type="ECO:0000259" key="1">
    <source>
        <dbReference type="PROSITE" id="PS51186"/>
    </source>
</evidence>
<dbReference type="AlphaFoldDB" id="A0A926HNP7"/>
<sequence length="283" mass="31408">MPQAEFARWESRDTLIRLWSEVFGDSPETLKFFFDTVFSPDQTLTLSADGQIVSALYLLPATFFDGTARKQAHYIYAAATAPAYRSRGYMDLLLQAAARVGEKRGDAYSILLPSEESLYAFYAGKGYQTAFSERVQTVSREPSREGLLRMADLDEICAIRSGIEWCCAKDGVVLWSRAHVALAQHFYRVYGGSVWTDGEAYAFCEPIENGTMLVRELFAKEGKTAHALIPKICASFSAQTYQFHLPEALSRGEGNLRHHGMLKPLGTAPFPKGASAYLGLALE</sequence>
<gene>
    <name evidence="2" type="ORF">IAG03_10585</name>
</gene>
<dbReference type="GO" id="GO:0030649">
    <property type="term" value="P:aminoglycoside antibiotic catabolic process"/>
    <property type="evidence" value="ECO:0007669"/>
    <property type="project" value="TreeGrafter"/>
</dbReference>
<dbReference type="InterPro" id="IPR016181">
    <property type="entry name" value="Acyl_CoA_acyltransferase"/>
</dbReference>
<dbReference type="SUPFAM" id="SSF55729">
    <property type="entry name" value="Acyl-CoA N-acyltransferases (Nat)"/>
    <property type="match status" value="1"/>
</dbReference>
<keyword evidence="3" id="KW-1185">Reference proteome</keyword>
<dbReference type="PANTHER" id="PTHR37817:SF1">
    <property type="entry name" value="N-ACETYLTRANSFERASE EIS"/>
    <property type="match status" value="1"/>
</dbReference>
<protein>
    <submittedName>
        <fullName evidence="2">GNAT family N-acetyltransferase</fullName>
    </submittedName>
</protein>
<dbReference type="RefSeq" id="WP_249320006.1">
    <property type="nucleotide sequence ID" value="NZ_JACRSN010000017.1"/>
</dbReference>
<dbReference type="InterPro" id="IPR051554">
    <property type="entry name" value="Acetyltransferase_Eis"/>
</dbReference>
<evidence type="ECO:0000313" key="2">
    <source>
        <dbReference type="EMBL" id="MBC8534422.1"/>
    </source>
</evidence>
<dbReference type="Gene3D" id="3.40.630.30">
    <property type="match status" value="1"/>
</dbReference>
<feature type="domain" description="N-acetyltransferase" evidence="1">
    <location>
        <begin position="1"/>
        <end position="155"/>
    </location>
</feature>
<evidence type="ECO:0000313" key="3">
    <source>
        <dbReference type="Proteomes" id="UP000651482"/>
    </source>
</evidence>
<dbReference type="PANTHER" id="PTHR37817">
    <property type="entry name" value="N-ACETYLTRANSFERASE EIS"/>
    <property type="match status" value="1"/>
</dbReference>
<dbReference type="PROSITE" id="PS51186">
    <property type="entry name" value="GNAT"/>
    <property type="match status" value="1"/>
</dbReference>
<accession>A0A926HNP7</accession>
<comment type="caution">
    <text evidence="2">The sequence shown here is derived from an EMBL/GenBank/DDBJ whole genome shotgun (WGS) entry which is preliminary data.</text>
</comment>
<dbReference type="Pfam" id="PF13527">
    <property type="entry name" value="Acetyltransf_9"/>
    <property type="match status" value="1"/>
</dbReference>
<organism evidence="2 3">
    <name type="scientific">Yeguia hominis</name>
    <dbReference type="NCBI Taxonomy" id="2763662"/>
    <lineage>
        <taxon>Bacteria</taxon>
        <taxon>Bacillati</taxon>
        <taxon>Bacillota</taxon>
        <taxon>Clostridia</taxon>
        <taxon>Eubacteriales</taxon>
        <taxon>Yeguiaceae</taxon>
        <taxon>Yeguia</taxon>
    </lineage>
</organism>
<dbReference type="EMBL" id="JACRSN010000017">
    <property type="protein sequence ID" value="MBC8534422.1"/>
    <property type="molecule type" value="Genomic_DNA"/>
</dbReference>
<dbReference type="InterPro" id="IPR000182">
    <property type="entry name" value="GNAT_dom"/>
</dbReference>
<name>A0A926HNP7_9FIRM</name>
<proteinExistence type="predicted"/>
<dbReference type="Proteomes" id="UP000651482">
    <property type="component" value="Unassembled WGS sequence"/>
</dbReference>
<dbReference type="CDD" id="cd04301">
    <property type="entry name" value="NAT_SF"/>
    <property type="match status" value="1"/>
</dbReference>
<dbReference type="GO" id="GO:0034069">
    <property type="term" value="F:aminoglycoside N-acetyltransferase activity"/>
    <property type="evidence" value="ECO:0007669"/>
    <property type="project" value="TreeGrafter"/>
</dbReference>
<reference evidence="2" key="1">
    <citation type="submission" date="2020-08" db="EMBL/GenBank/DDBJ databases">
        <title>Genome public.</title>
        <authorList>
            <person name="Liu C."/>
            <person name="Sun Q."/>
        </authorList>
    </citation>
    <scope>NUCLEOTIDE SEQUENCE</scope>
    <source>
        <strain evidence="2">NSJ-40</strain>
    </source>
</reference>